<dbReference type="InterPro" id="IPR056866">
    <property type="entry name" value="Znf_WRKY19"/>
</dbReference>
<feature type="domain" description="3'-5' exonuclease" evidence="2">
    <location>
        <begin position="63"/>
        <end position="233"/>
    </location>
</feature>
<dbReference type="GO" id="GO:0003676">
    <property type="term" value="F:nucleic acid binding"/>
    <property type="evidence" value="ECO:0007669"/>
    <property type="project" value="InterPro"/>
</dbReference>
<dbReference type="InterPro" id="IPR024420">
    <property type="entry name" value="TRAPP_III_complex_Trs85"/>
</dbReference>
<dbReference type="InterPro" id="IPR012337">
    <property type="entry name" value="RNaseH-like_sf"/>
</dbReference>
<evidence type="ECO:0000256" key="1">
    <source>
        <dbReference type="SAM" id="MobiDB-lite"/>
    </source>
</evidence>
<accession>A0A7J6T0B5</accession>
<dbReference type="PANTHER" id="PTHR12975:SF6">
    <property type="entry name" value="TRAFFICKING PROTEIN PARTICLE COMPLEX SUBUNIT 8"/>
    <property type="match status" value="1"/>
</dbReference>
<dbReference type="InterPro" id="IPR002562">
    <property type="entry name" value="3'-5'_exonuclease_dom"/>
</dbReference>
<dbReference type="InterPro" id="IPR036397">
    <property type="entry name" value="RNaseH_sf"/>
</dbReference>
<dbReference type="Gene3D" id="3.30.420.10">
    <property type="entry name" value="Ribonuclease H-like superfamily/Ribonuclease H"/>
    <property type="match status" value="1"/>
</dbReference>
<evidence type="ECO:0000313" key="4">
    <source>
        <dbReference type="Proteomes" id="UP000553632"/>
    </source>
</evidence>
<evidence type="ECO:0000259" key="2">
    <source>
        <dbReference type="SMART" id="SM00474"/>
    </source>
</evidence>
<feature type="region of interest" description="Disordered" evidence="1">
    <location>
        <begin position="497"/>
        <end position="571"/>
    </location>
</feature>
<dbReference type="Pfam" id="PF01612">
    <property type="entry name" value="DNA_pol_A_exo1"/>
    <property type="match status" value="1"/>
</dbReference>
<dbReference type="SMART" id="SM00474">
    <property type="entry name" value="35EXOc"/>
    <property type="match status" value="1"/>
</dbReference>
<dbReference type="SUPFAM" id="SSF53098">
    <property type="entry name" value="Ribonuclease H-like"/>
    <property type="match status" value="1"/>
</dbReference>
<evidence type="ECO:0000313" key="3">
    <source>
        <dbReference type="EMBL" id="KAF4738441.1"/>
    </source>
</evidence>
<dbReference type="GO" id="GO:0006139">
    <property type="term" value="P:nucleobase-containing compound metabolic process"/>
    <property type="evidence" value="ECO:0007669"/>
    <property type="project" value="InterPro"/>
</dbReference>
<dbReference type="EMBL" id="JABANO010014503">
    <property type="protein sequence ID" value="KAF4738441.1"/>
    <property type="molecule type" value="Genomic_DNA"/>
</dbReference>
<dbReference type="CDD" id="cd06141">
    <property type="entry name" value="WRN_exo"/>
    <property type="match status" value="1"/>
</dbReference>
<dbReference type="PANTHER" id="PTHR12975">
    <property type="entry name" value="TRANSPORT PROTEIN TRAPP"/>
    <property type="match status" value="1"/>
</dbReference>
<dbReference type="GO" id="GO:1990072">
    <property type="term" value="C:TRAPPIII protein complex"/>
    <property type="evidence" value="ECO:0007669"/>
    <property type="project" value="TreeGrafter"/>
</dbReference>
<gene>
    <name evidence="3" type="primary">TRAPPC8_5</name>
    <name evidence="3" type="ORF">FOZ63_031020</name>
</gene>
<sequence length="1833" mass="197752">MAITSLTRLNEAVLKISSYRILQTVHRRFTSQPEGPPKEVPKLTITPLEIAGLPVLKFKGRVMIIDTPEEDAQAAVAFEKETLLGFDSETKPILVPGVTNKTAIIQIASAAVCGVWRVRQLDALPPTLTKLLTDPTITKASQGATSEVATVYREFSGLKCQGFVDLHLLAMGLRCNPRSLQGLCALFLHKRLLKAERISNWEQIPLSPSQLEYAATDAWVSRQVLEAMRAAFCVEKLSFERPINPDDLGLVPRTPASINQPLRIPFKSSPYVGSQTAANSSTSPSKAGVKALATLCVERAYVLTVESFEPAMGGFRCSLKVNLRHDGRPHVLQCRSVEVHTSIRAAQDDAADVMLAAIGQLTGEVSEGRTAAAATASAIPICMEEPAAASPSSSLLLRILGALAAYQNRLSEELAKVEMEYERDPPRAICTATRISLQQRRVANRMRLIGDRYIASLAALERTFPPPVVPAFTQQPTSPARGVGATSLPLTMQLPLGAEEQSRPSRSSSSEGMLCGTPSPSRSIESSTASSASSEMISMQQHTPEQLRFSSPVAVTRQSTPSSGSSRKSSHKKCEVPECTRLARGVGPQARRCASHGGGRRCFCGRVARGSSSYCGTHGGGRRCQQEGCTSGAAGASNFCVTHGGGRRCSVAECPKASCAKSDRCFEHGGGRRCSYEGCGRGAVGLTEYCIRHGGGKRCGFEGCTKGAVSGGFCVRHGNQVNGTPSRGLQGTSDADTPPGSAVISPATSIGSSYGEVMAGGSLEWTGSSQVAWSRTSMTHAAIDADSEQWCQDLAFSATAVVVATEQAKEVVWQAHRMSIPQLLQPFGGYYTPLTVQARTNGRPRQVEGFRIRFVATEEASQVPESIAQDQSAKAFAACVPQDGQSLEGTSPPWFDAWLSSEVTSLAFSDHECISQPLATVLVASTSVLEPAMADSGEAADPIQSFEQLMHESNMPPLARRGVLDPDAARMKVLIHDPSKAPPGLDLDALLSLMQKTYSPQSCFILVVGEASEPPVPDIQALFRRNPFPPVLDEYAATGVQWSEIDDLQRLGTAIVTECAVPWAERKLAELDETISLKRKGFRNAFSRFLRKPNLPGTEVINGPIGSGQGEFVTTLCLEWQIRLAGDLAFHLRDYPQALAYYRQVTPDFKQDHQWGVAAGAYEMSAVAAWLSHISSGGEGVAVSEVSRYMDNAVELYRKAGPRFYRHAMRAAIIQSAILRGRVESPQRLLKANGDIPDAGLRCALILERAARLQRDAGQLRKMCFHLVLAGHTFNKAGYKQWALACYKAVVPEYAGKGWTHITDHLLFTMAKQTFALGDTTKSIAYFTDLFNSITLHKDARSTISVAKQHNYLKGFLYVLRSRYGKELLDVPPEERVDVILPKVSIGDVSTTVGQPLHRAASDGAEEAAAGRSDSVTFTNHPIETEVESWGSICGLSPDTDRAPADDSGVILVGQRVYATLVVTNPLQIPIDITDIRLDFEDPTLVDSSLGEPIHLEGDQMATVRVDITPRVVGKIVVTGAQWVLDNTAPCCWTCPKELRVSVTAVDSMPLIRAAFPSLRGDAGELLVGELRRPSITLTNAGTETIDKVEWFYSHKDRAIAISAQGREVSSRPLEVGASVEVPFTIRGHHVGHHRVRLAARGVGVSGRITWTCLERDVFVHPGVQLRPAGVGSPKTGPRRAVRVPIRCLVTNLSPTYTILLDRSGPLDVYPSSALGALQVEEALPIPEGQGTLGPGRSLQMIYWVTIGGEYSSAASEGGDFLLNEAKTAQDMSTNRRTKTLGDLGLPIQAPVKKGVSKAASEHYHIVLNWRLDNAVVLSSCNSTSCWTTEDGT</sequence>
<dbReference type="Pfam" id="PF24906">
    <property type="entry name" value="Zf_WRKY19"/>
    <property type="match status" value="1"/>
</dbReference>
<feature type="compositionally biased region" description="Low complexity" evidence="1">
    <location>
        <begin position="517"/>
        <end position="539"/>
    </location>
</feature>
<organism evidence="3 4">
    <name type="scientific">Perkinsus olseni</name>
    <name type="common">Perkinsus atlanticus</name>
    <dbReference type="NCBI Taxonomy" id="32597"/>
    <lineage>
        <taxon>Eukaryota</taxon>
        <taxon>Sar</taxon>
        <taxon>Alveolata</taxon>
        <taxon>Perkinsozoa</taxon>
        <taxon>Perkinsea</taxon>
        <taxon>Perkinsida</taxon>
        <taxon>Perkinsidae</taxon>
        <taxon>Perkinsus</taxon>
    </lineage>
</organism>
<dbReference type="Pfam" id="PF12739">
    <property type="entry name" value="TRAPPC-Trs85"/>
    <property type="match status" value="1"/>
</dbReference>
<comment type="caution">
    <text evidence="3">The sequence shown here is derived from an EMBL/GenBank/DDBJ whole genome shotgun (WGS) entry which is preliminary data.</text>
</comment>
<dbReference type="GO" id="GO:0008408">
    <property type="term" value="F:3'-5' exonuclease activity"/>
    <property type="evidence" value="ECO:0007669"/>
    <property type="project" value="InterPro"/>
</dbReference>
<proteinExistence type="predicted"/>
<keyword evidence="4" id="KW-1185">Reference proteome</keyword>
<dbReference type="Proteomes" id="UP000553632">
    <property type="component" value="Unassembled WGS sequence"/>
</dbReference>
<name>A0A7J6T0B5_PEROL</name>
<reference evidence="3 4" key="1">
    <citation type="submission" date="2020-04" db="EMBL/GenBank/DDBJ databases">
        <title>Perkinsus olseni comparative genomics.</title>
        <authorList>
            <person name="Bogema D.R."/>
        </authorList>
    </citation>
    <scope>NUCLEOTIDE SEQUENCE [LARGE SCALE GENOMIC DNA]</scope>
    <source>
        <strain evidence="3 4">ATCC PRA-207</strain>
    </source>
</reference>
<protein>
    <submittedName>
        <fullName evidence="3">Trafficking protein particle complex 8</fullName>
    </submittedName>
</protein>